<keyword evidence="1" id="KW-1133">Transmembrane helix</keyword>
<dbReference type="InterPro" id="IPR005804">
    <property type="entry name" value="FA_desaturase_dom"/>
</dbReference>
<feature type="domain" description="Fatty acid desaturase" evidence="2">
    <location>
        <begin position="66"/>
        <end position="340"/>
    </location>
</feature>
<feature type="transmembrane region" description="Helical" evidence="1">
    <location>
        <begin position="165"/>
        <end position="185"/>
    </location>
</feature>
<dbReference type="PANTHER" id="PTHR19353:SF19">
    <property type="entry name" value="DELTA(5) FATTY ACID DESATURASE C-RELATED"/>
    <property type="match status" value="1"/>
</dbReference>
<dbReference type="AlphaFoldDB" id="A0A1T5MFJ0"/>
<sequence length="375" mass="42834">MKVNEQVKFAKDYTGFYAKVRERADHYFTSKNLSRNADALMIFKTVFFLGGTFSLYLLILSDSFSLWTMFAMAIGLGVFSAFIGFNVCHDAIHGSYSSNTFVNTALGSIFNLIGANVYNWKISHNLVHHTFTNIHEHDDDLVVAPGLVTVCPQESPLPIQRYQHFYAFLLYGMASLAWIFAKDYIKFFQSKIGSHATPRHPRIELFKLFFFKILYYILVIVLPLMLIDSITWWQFAIGFVCMQMAKGFVLGLVFQLAHIVEGLEFPEPDTSGQMEDAWAAHQMRTTANFGVQNFFTCFFCGGLNMQIEHHLFPKVCHTHYRALSAIVKSTAHEYGLPYFENDSFSTALASHYRLLRKFGKEALDSNSIRAKELVV</sequence>
<proteinExistence type="predicted"/>
<evidence type="ECO:0000256" key="1">
    <source>
        <dbReference type="SAM" id="Phobius"/>
    </source>
</evidence>
<name>A0A1T5MFJ0_9BACT</name>
<dbReference type="PANTHER" id="PTHR19353">
    <property type="entry name" value="FATTY ACID DESATURASE 2"/>
    <property type="match status" value="1"/>
</dbReference>
<evidence type="ECO:0000313" key="3">
    <source>
        <dbReference type="EMBL" id="SKC86678.1"/>
    </source>
</evidence>
<evidence type="ECO:0000259" key="2">
    <source>
        <dbReference type="Pfam" id="PF00487"/>
    </source>
</evidence>
<keyword evidence="1" id="KW-0472">Membrane</keyword>
<dbReference type="GO" id="GO:0008610">
    <property type="term" value="P:lipid biosynthetic process"/>
    <property type="evidence" value="ECO:0007669"/>
    <property type="project" value="UniProtKB-ARBA"/>
</dbReference>
<feature type="transmembrane region" description="Helical" evidence="1">
    <location>
        <begin position="39"/>
        <end position="60"/>
    </location>
</feature>
<feature type="transmembrane region" description="Helical" evidence="1">
    <location>
        <begin position="100"/>
        <end position="118"/>
    </location>
</feature>
<dbReference type="STRING" id="688867.SAMN05660236_5218"/>
<dbReference type="Pfam" id="PF00487">
    <property type="entry name" value="FA_desaturase"/>
    <property type="match status" value="1"/>
</dbReference>
<dbReference type="PIRSF" id="PIRSF015921">
    <property type="entry name" value="FA_sphinglp_des"/>
    <property type="match status" value="1"/>
</dbReference>
<keyword evidence="1" id="KW-0812">Transmembrane</keyword>
<dbReference type="CDD" id="cd03506">
    <property type="entry name" value="Delta6-FADS-like"/>
    <property type="match status" value="1"/>
</dbReference>
<keyword evidence="4" id="KW-1185">Reference proteome</keyword>
<feature type="transmembrane region" description="Helical" evidence="1">
    <location>
        <begin position="66"/>
        <end position="88"/>
    </location>
</feature>
<dbReference type="RefSeq" id="WP_079690013.1">
    <property type="nucleotide sequence ID" value="NZ_FUZU01000004.1"/>
</dbReference>
<reference evidence="3 4" key="1">
    <citation type="submission" date="2017-02" db="EMBL/GenBank/DDBJ databases">
        <authorList>
            <person name="Peterson S.W."/>
        </authorList>
    </citation>
    <scope>NUCLEOTIDE SEQUENCE [LARGE SCALE GENOMIC DNA]</scope>
    <source>
        <strain evidence="3 4">DSM 25262</strain>
    </source>
</reference>
<organism evidence="3 4">
    <name type="scientific">Ohtaekwangia koreensis</name>
    <dbReference type="NCBI Taxonomy" id="688867"/>
    <lineage>
        <taxon>Bacteria</taxon>
        <taxon>Pseudomonadati</taxon>
        <taxon>Bacteroidota</taxon>
        <taxon>Cytophagia</taxon>
        <taxon>Cytophagales</taxon>
        <taxon>Fulvivirgaceae</taxon>
        <taxon>Ohtaekwangia</taxon>
    </lineage>
</organism>
<dbReference type="InterPro" id="IPR012171">
    <property type="entry name" value="Fatty_acid_desaturase"/>
</dbReference>
<dbReference type="GO" id="GO:0016717">
    <property type="term" value="F:oxidoreductase activity, acting on paired donors, with oxidation of a pair of donors resulting in the reduction of molecular oxygen to two molecules of water"/>
    <property type="evidence" value="ECO:0007669"/>
    <property type="project" value="TreeGrafter"/>
</dbReference>
<evidence type="ECO:0000313" key="4">
    <source>
        <dbReference type="Proteomes" id="UP000190961"/>
    </source>
</evidence>
<feature type="transmembrane region" description="Helical" evidence="1">
    <location>
        <begin position="205"/>
        <end position="226"/>
    </location>
</feature>
<protein>
    <submittedName>
        <fullName evidence="3">Linoleoyl-CoA desaturase</fullName>
    </submittedName>
</protein>
<dbReference type="GO" id="GO:0016020">
    <property type="term" value="C:membrane"/>
    <property type="evidence" value="ECO:0007669"/>
    <property type="project" value="TreeGrafter"/>
</dbReference>
<accession>A0A1T5MFJ0</accession>
<gene>
    <name evidence="3" type="ORF">SAMN05660236_5218</name>
</gene>
<dbReference type="OrthoDB" id="104711at2"/>
<dbReference type="Proteomes" id="UP000190961">
    <property type="component" value="Unassembled WGS sequence"/>
</dbReference>
<feature type="transmembrane region" description="Helical" evidence="1">
    <location>
        <begin position="232"/>
        <end position="254"/>
    </location>
</feature>
<dbReference type="EMBL" id="FUZU01000004">
    <property type="protein sequence ID" value="SKC86678.1"/>
    <property type="molecule type" value="Genomic_DNA"/>
</dbReference>